<gene>
    <name evidence="1" type="ORF">TSAR_013444</name>
</gene>
<comment type="caution">
    <text evidence="1">The sequence shown here is derived from an EMBL/GenBank/DDBJ whole genome shotgun (WGS) entry which is preliminary data.</text>
</comment>
<accession>A0A232F2L4</accession>
<evidence type="ECO:0000313" key="2">
    <source>
        <dbReference type="Proteomes" id="UP000215335"/>
    </source>
</evidence>
<sequence>MKGLNILGFKDLLYKFLRQTESFGSKVKRFPYNRQGNFWAVLESLRFGSRGQQEQFLIDEVLQARGSGAGVLRGDFLQVKQQLDSLELVLLGIVEKEAIVDLPELASPLHAQGLHAHFASINGLGKLVEKPGPGSLTPSPGDVAPGGIDGPEDLDLALESVRLSGAFLSIVSGLGLENLRLLGAAPAIQKVPQQRQVAWATISRTYDVELAEGWRRAVDHRCSCGWRLIDLYYLRVPVKPLDLNGGIASRLEFLLASGSNDPLANFGKSLRNDLDSSFDASTHADGLGASIDPGGRLHRSVDQSPTFAVKKLHRSLGTGVVILQVAGDVPPTAQKRLRRGSVLDLHYQDHRGTKAVDRVFLSTARKSRSPRPVDNRAVLVQKIPLTYVDAYIPFTKLNFLKDPANGLLDYDTLTIWCEFKAGSTDNPIDVEGDARNNENNYNSLRLDEFDEFENIMNERDFTRR</sequence>
<keyword evidence="2" id="KW-1185">Reference proteome</keyword>
<proteinExistence type="predicted"/>
<name>A0A232F2L4_9HYME</name>
<dbReference type="AlphaFoldDB" id="A0A232F2L4"/>
<protein>
    <submittedName>
        <fullName evidence="1">Uncharacterized protein</fullName>
    </submittedName>
</protein>
<organism evidence="1 2">
    <name type="scientific">Trichomalopsis sarcophagae</name>
    <dbReference type="NCBI Taxonomy" id="543379"/>
    <lineage>
        <taxon>Eukaryota</taxon>
        <taxon>Metazoa</taxon>
        <taxon>Ecdysozoa</taxon>
        <taxon>Arthropoda</taxon>
        <taxon>Hexapoda</taxon>
        <taxon>Insecta</taxon>
        <taxon>Pterygota</taxon>
        <taxon>Neoptera</taxon>
        <taxon>Endopterygota</taxon>
        <taxon>Hymenoptera</taxon>
        <taxon>Apocrita</taxon>
        <taxon>Proctotrupomorpha</taxon>
        <taxon>Chalcidoidea</taxon>
        <taxon>Pteromalidae</taxon>
        <taxon>Pteromalinae</taxon>
        <taxon>Trichomalopsis</taxon>
    </lineage>
</organism>
<reference evidence="1 2" key="1">
    <citation type="journal article" date="2017" name="Curr. Biol.">
        <title>The Evolution of Venom by Co-option of Single-Copy Genes.</title>
        <authorList>
            <person name="Martinson E.O."/>
            <person name="Mrinalini"/>
            <person name="Kelkar Y.D."/>
            <person name="Chang C.H."/>
            <person name="Werren J.H."/>
        </authorList>
    </citation>
    <scope>NUCLEOTIDE SEQUENCE [LARGE SCALE GENOMIC DNA]</scope>
    <source>
        <strain evidence="1 2">Alberta</strain>
        <tissue evidence="1">Whole body</tissue>
    </source>
</reference>
<evidence type="ECO:0000313" key="1">
    <source>
        <dbReference type="EMBL" id="OXU25004.1"/>
    </source>
</evidence>
<dbReference type="Proteomes" id="UP000215335">
    <property type="component" value="Unassembled WGS sequence"/>
</dbReference>
<dbReference type="EMBL" id="NNAY01001140">
    <property type="protein sequence ID" value="OXU25004.1"/>
    <property type="molecule type" value="Genomic_DNA"/>
</dbReference>